<dbReference type="PANTHER" id="PTHR42831:SF1">
    <property type="entry name" value="FE-S PROTEIN MATURATION AUXILIARY FACTOR YITW"/>
    <property type="match status" value="1"/>
</dbReference>
<dbReference type="Pfam" id="PF01883">
    <property type="entry name" value="FeS_assembly_P"/>
    <property type="match status" value="1"/>
</dbReference>
<dbReference type="KEGG" id="shd:SUTH_00986"/>
<dbReference type="InterPro" id="IPR052339">
    <property type="entry name" value="Fe-S_Maturation_MIP18"/>
</dbReference>
<accession>W0SD07</accession>
<dbReference type="AlphaFoldDB" id="W0SD07"/>
<name>W0SD07_9PROT</name>
<evidence type="ECO:0000313" key="3">
    <source>
        <dbReference type="Proteomes" id="UP000031637"/>
    </source>
</evidence>
<organism evidence="2 3">
    <name type="scientific">Sulfuritalea hydrogenivorans sk43H</name>
    <dbReference type="NCBI Taxonomy" id="1223802"/>
    <lineage>
        <taxon>Bacteria</taxon>
        <taxon>Pseudomonadati</taxon>
        <taxon>Pseudomonadota</taxon>
        <taxon>Betaproteobacteria</taxon>
        <taxon>Nitrosomonadales</taxon>
        <taxon>Sterolibacteriaceae</taxon>
        <taxon>Sulfuritalea</taxon>
    </lineage>
</organism>
<dbReference type="RefSeq" id="WP_041097533.1">
    <property type="nucleotide sequence ID" value="NZ_AP012547.1"/>
</dbReference>
<dbReference type="InterPro" id="IPR034904">
    <property type="entry name" value="FSCA_dom_sf"/>
</dbReference>
<dbReference type="Proteomes" id="UP000031637">
    <property type="component" value="Chromosome"/>
</dbReference>
<dbReference type="OrthoDB" id="9805360at2"/>
<dbReference type="EMBL" id="AP012547">
    <property type="protein sequence ID" value="BAO28792.1"/>
    <property type="molecule type" value="Genomic_DNA"/>
</dbReference>
<dbReference type="PANTHER" id="PTHR42831">
    <property type="entry name" value="FE-S PROTEIN MATURATION AUXILIARY FACTOR YITW"/>
    <property type="match status" value="1"/>
</dbReference>
<dbReference type="STRING" id="1223802.SUTH_00986"/>
<evidence type="ECO:0000259" key="1">
    <source>
        <dbReference type="Pfam" id="PF01883"/>
    </source>
</evidence>
<keyword evidence="3" id="KW-1185">Reference proteome</keyword>
<proteinExistence type="predicted"/>
<reference evidence="2 3" key="1">
    <citation type="journal article" date="2014" name="Syst. Appl. Microbiol.">
        <title>Complete genomes of freshwater sulfur oxidizers Sulfuricella denitrificans skB26 and Sulfuritalea hydrogenivorans sk43H: genetic insights into the sulfur oxidation pathway of betaproteobacteria.</title>
        <authorList>
            <person name="Watanabe T."/>
            <person name="Kojima H."/>
            <person name="Fukui M."/>
        </authorList>
    </citation>
    <scope>NUCLEOTIDE SEQUENCE [LARGE SCALE GENOMIC DNA]</scope>
    <source>
        <strain evidence="2">DSM22779</strain>
    </source>
</reference>
<dbReference type="HOGENOM" id="CLU_091588_2_2_4"/>
<dbReference type="SUPFAM" id="SSF117916">
    <property type="entry name" value="Fe-S cluster assembly (FSCA) domain-like"/>
    <property type="match status" value="1"/>
</dbReference>
<evidence type="ECO:0000313" key="2">
    <source>
        <dbReference type="EMBL" id="BAO28792.1"/>
    </source>
</evidence>
<protein>
    <recommendedName>
        <fullName evidence="1">MIP18 family-like domain-containing protein</fullName>
    </recommendedName>
</protein>
<sequence>MTKEAAAASDRSALDEEQVRDVLRQVIDPEVGRDIVSLGLVYRVEVAPGSLVIEMTMTSPACPMGDMIVDDVHAALARVLPDTIGPDIRLVWEPPWNPSMMDEATKQHFGWTPE</sequence>
<feature type="domain" description="MIP18 family-like" evidence="1">
    <location>
        <begin position="16"/>
        <end position="81"/>
    </location>
</feature>
<dbReference type="InterPro" id="IPR002744">
    <property type="entry name" value="MIP18-like"/>
</dbReference>
<gene>
    <name evidence="2" type="ORF">SUTH_00986</name>
</gene>
<dbReference type="Gene3D" id="3.30.300.130">
    <property type="entry name" value="Fe-S cluster assembly (FSCA)"/>
    <property type="match status" value="1"/>
</dbReference>